<feature type="domain" description="Cadherin" evidence="11">
    <location>
        <begin position="101"/>
        <end position="160"/>
    </location>
</feature>
<feature type="domain" description="Cadherin" evidence="11">
    <location>
        <begin position="162"/>
        <end position="261"/>
    </location>
</feature>
<keyword evidence="4" id="KW-0677">Repeat</keyword>
<dbReference type="Pfam" id="PF00028">
    <property type="entry name" value="Cadherin"/>
    <property type="match status" value="1"/>
</dbReference>
<protein>
    <submittedName>
        <fullName evidence="12">Protocadherin-9</fullName>
    </submittedName>
</protein>
<evidence type="ECO:0000256" key="3">
    <source>
        <dbReference type="ARBA" id="ARBA00022729"/>
    </source>
</evidence>
<evidence type="ECO:0000256" key="7">
    <source>
        <dbReference type="ARBA" id="ARBA00023136"/>
    </source>
</evidence>
<dbReference type="Gene3D" id="2.60.40.60">
    <property type="entry name" value="Cadherins"/>
    <property type="match status" value="3"/>
</dbReference>
<dbReference type="PROSITE" id="PS50268">
    <property type="entry name" value="CADHERIN_2"/>
    <property type="match status" value="2"/>
</dbReference>
<feature type="signal peptide" evidence="10">
    <location>
        <begin position="1"/>
        <end position="22"/>
    </location>
</feature>
<evidence type="ECO:0000256" key="5">
    <source>
        <dbReference type="ARBA" id="ARBA00022837"/>
    </source>
</evidence>
<feature type="non-terminal residue" evidence="12">
    <location>
        <position position="414"/>
    </location>
</feature>
<dbReference type="PRINTS" id="PR00205">
    <property type="entry name" value="CADHERIN"/>
</dbReference>
<dbReference type="EMBL" id="JBJKFK010004780">
    <property type="protein sequence ID" value="KAL3308723.1"/>
    <property type="molecule type" value="Genomic_DNA"/>
</dbReference>
<keyword evidence="5 8" id="KW-0106">Calcium</keyword>
<dbReference type="InterPro" id="IPR015919">
    <property type="entry name" value="Cadherin-like_sf"/>
</dbReference>
<evidence type="ECO:0000256" key="8">
    <source>
        <dbReference type="PROSITE-ProRule" id="PRU00043"/>
    </source>
</evidence>
<evidence type="ECO:0000256" key="1">
    <source>
        <dbReference type="ARBA" id="ARBA00004167"/>
    </source>
</evidence>
<dbReference type="AlphaFoldDB" id="A0ABD2PMH0"/>
<evidence type="ECO:0000256" key="4">
    <source>
        <dbReference type="ARBA" id="ARBA00022737"/>
    </source>
</evidence>
<organism evidence="12 13">
    <name type="scientific">Cichlidogyrus casuarinus</name>
    <dbReference type="NCBI Taxonomy" id="1844966"/>
    <lineage>
        <taxon>Eukaryota</taxon>
        <taxon>Metazoa</taxon>
        <taxon>Spiralia</taxon>
        <taxon>Lophotrochozoa</taxon>
        <taxon>Platyhelminthes</taxon>
        <taxon>Monogenea</taxon>
        <taxon>Monopisthocotylea</taxon>
        <taxon>Dactylogyridea</taxon>
        <taxon>Ancyrocephalidae</taxon>
        <taxon>Cichlidogyrus</taxon>
    </lineage>
</organism>
<evidence type="ECO:0000313" key="12">
    <source>
        <dbReference type="EMBL" id="KAL3308723.1"/>
    </source>
</evidence>
<name>A0ABD2PMH0_9PLAT</name>
<dbReference type="GO" id="GO:0007155">
    <property type="term" value="P:cell adhesion"/>
    <property type="evidence" value="ECO:0007669"/>
    <property type="project" value="UniProtKB-KW"/>
</dbReference>
<dbReference type="SUPFAM" id="SSF49313">
    <property type="entry name" value="Cadherin-like"/>
    <property type="match status" value="3"/>
</dbReference>
<dbReference type="Proteomes" id="UP001626550">
    <property type="component" value="Unassembled WGS sequence"/>
</dbReference>
<dbReference type="PANTHER" id="PTHR24027:SF422">
    <property type="entry name" value="CADHERIN DOMAIN-CONTAINING PROTEIN"/>
    <property type="match status" value="1"/>
</dbReference>
<dbReference type="FunFam" id="2.60.40.60:FF:000020">
    <property type="entry name" value="Dachsous cadherin-related 1b"/>
    <property type="match status" value="1"/>
</dbReference>
<comment type="subcellular location">
    <subcellularLocation>
        <location evidence="1">Membrane</location>
        <topology evidence="1">Single-pass membrane protein</topology>
    </subcellularLocation>
</comment>
<dbReference type="PROSITE" id="PS00232">
    <property type="entry name" value="CADHERIN_1"/>
    <property type="match status" value="2"/>
</dbReference>
<feature type="chain" id="PRO_5044781811" evidence="10">
    <location>
        <begin position="23"/>
        <end position="414"/>
    </location>
</feature>
<keyword evidence="7 9" id="KW-0472">Membrane</keyword>
<dbReference type="InterPro" id="IPR020894">
    <property type="entry name" value="Cadherin_CS"/>
</dbReference>
<keyword evidence="6 9" id="KW-1133">Transmembrane helix</keyword>
<evidence type="ECO:0000313" key="13">
    <source>
        <dbReference type="Proteomes" id="UP001626550"/>
    </source>
</evidence>
<dbReference type="PANTHER" id="PTHR24027">
    <property type="entry name" value="CADHERIN-23"/>
    <property type="match status" value="1"/>
</dbReference>
<dbReference type="InterPro" id="IPR039808">
    <property type="entry name" value="Cadherin"/>
</dbReference>
<proteinExistence type="predicted"/>
<feature type="transmembrane region" description="Helical" evidence="9">
    <location>
        <begin position="378"/>
        <end position="401"/>
    </location>
</feature>
<keyword evidence="13" id="KW-1185">Reference proteome</keyword>
<accession>A0ABD2PMH0</accession>
<gene>
    <name evidence="12" type="primary">PCDH9</name>
    <name evidence="12" type="ORF">Ciccas_012740</name>
</gene>
<dbReference type="InterPro" id="IPR002126">
    <property type="entry name" value="Cadherin-like_dom"/>
</dbReference>
<dbReference type="GO" id="GO:0005886">
    <property type="term" value="C:plasma membrane"/>
    <property type="evidence" value="ECO:0007669"/>
    <property type="project" value="UniProtKB-SubCell"/>
</dbReference>
<comment type="caution">
    <text evidence="12">The sequence shown here is derived from an EMBL/GenBank/DDBJ whole genome shotgun (WGS) entry which is preliminary data.</text>
</comment>
<sequence>MRTCILALIAMTFAVTFMVVRANDDEEEQALSFEILRKQIFLFTLIATHSCCNKFPLHKLLALEIPSQGVFFAHVPAVQLPLLQAPKAPLDFGALITGVPFSVDRTSGLITQLLDLDREEAASYRFRVEARDPDLKGAQNTAFTTVLVTVDDVNDNAPEFYPDNSFHFNVSEDAKHGTVVGVVTAIDKDKVQDHITFRLESPNSHFSVDPRSGEVRVTSYSLDRETTASYQITLLATDGVHVATGLIVVTVLDVNDNRPKIDYPKAGERFAVSAKNRPGDTLFRMQTSDPDLGDNGTVRFTLQSPNLLVKELLHFDTVLGVCSLAQEWTLRTSVSLVLGAHDLGREKSLNTSRVVTLEWLDHPMDETLDEFENELAKLLVPVMAGTLVILTCVFVGLLLALRQAKRASAPKHIQ</sequence>
<dbReference type="GO" id="GO:0005509">
    <property type="term" value="F:calcium ion binding"/>
    <property type="evidence" value="ECO:0007669"/>
    <property type="project" value="UniProtKB-UniRule"/>
</dbReference>
<keyword evidence="2 9" id="KW-0812">Transmembrane</keyword>
<keyword evidence="3 10" id="KW-0732">Signal</keyword>
<dbReference type="SMART" id="SM00112">
    <property type="entry name" value="CA"/>
    <property type="match status" value="2"/>
</dbReference>
<dbReference type="CDD" id="cd11304">
    <property type="entry name" value="Cadherin_repeat"/>
    <property type="match status" value="3"/>
</dbReference>
<evidence type="ECO:0000256" key="10">
    <source>
        <dbReference type="SAM" id="SignalP"/>
    </source>
</evidence>
<evidence type="ECO:0000256" key="2">
    <source>
        <dbReference type="ARBA" id="ARBA00022692"/>
    </source>
</evidence>
<evidence type="ECO:0000256" key="9">
    <source>
        <dbReference type="SAM" id="Phobius"/>
    </source>
</evidence>
<evidence type="ECO:0000259" key="11">
    <source>
        <dbReference type="PROSITE" id="PS50268"/>
    </source>
</evidence>
<reference evidence="12 13" key="1">
    <citation type="submission" date="2024-11" db="EMBL/GenBank/DDBJ databases">
        <title>Adaptive evolution of stress response genes in parasites aligns with host niche diversity.</title>
        <authorList>
            <person name="Hahn C."/>
            <person name="Resl P."/>
        </authorList>
    </citation>
    <scope>NUCLEOTIDE SEQUENCE [LARGE SCALE GENOMIC DNA]</scope>
    <source>
        <strain evidence="12">EGGRZ-B1_66</strain>
        <tissue evidence="12">Body</tissue>
    </source>
</reference>
<evidence type="ECO:0000256" key="6">
    <source>
        <dbReference type="ARBA" id="ARBA00022989"/>
    </source>
</evidence>